<dbReference type="Proteomes" id="UP001055439">
    <property type="component" value="Chromosome 6"/>
</dbReference>
<reference evidence="1" key="1">
    <citation type="submission" date="2022-05" db="EMBL/GenBank/DDBJ databases">
        <title>The Musa troglodytarum L. genome provides insights into the mechanism of non-climacteric behaviour and enrichment of carotenoids.</title>
        <authorList>
            <person name="Wang J."/>
        </authorList>
    </citation>
    <scope>NUCLEOTIDE SEQUENCE</scope>
    <source>
        <tissue evidence="1">Leaf</tissue>
    </source>
</reference>
<accession>A0A9E7GFT2</accession>
<keyword evidence="2" id="KW-1185">Reference proteome</keyword>
<protein>
    <submittedName>
        <fullName evidence="1">Uncharacterized protein</fullName>
    </submittedName>
</protein>
<sequence length="68" mass="7848">MGRRCFIEEKRRSGKSSMFSYEVKRSVSMQTKRGPLMYLTVKIDQAGKDHCISKQVQVKMSILIPPKV</sequence>
<evidence type="ECO:0000313" key="2">
    <source>
        <dbReference type="Proteomes" id="UP001055439"/>
    </source>
</evidence>
<evidence type="ECO:0000313" key="1">
    <source>
        <dbReference type="EMBL" id="URE10338.1"/>
    </source>
</evidence>
<dbReference type="EMBL" id="CP097508">
    <property type="protein sequence ID" value="URE10338.1"/>
    <property type="molecule type" value="Genomic_DNA"/>
</dbReference>
<name>A0A9E7GFT2_9LILI</name>
<dbReference type="AlphaFoldDB" id="A0A9E7GFT2"/>
<proteinExistence type="predicted"/>
<gene>
    <name evidence="1" type="ORF">MUK42_04503</name>
</gene>
<organism evidence="1 2">
    <name type="scientific">Musa troglodytarum</name>
    <name type="common">fe'i banana</name>
    <dbReference type="NCBI Taxonomy" id="320322"/>
    <lineage>
        <taxon>Eukaryota</taxon>
        <taxon>Viridiplantae</taxon>
        <taxon>Streptophyta</taxon>
        <taxon>Embryophyta</taxon>
        <taxon>Tracheophyta</taxon>
        <taxon>Spermatophyta</taxon>
        <taxon>Magnoliopsida</taxon>
        <taxon>Liliopsida</taxon>
        <taxon>Zingiberales</taxon>
        <taxon>Musaceae</taxon>
        <taxon>Musa</taxon>
    </lineage>
</organism>